<protein>
    <submittedName>
        <fullName evidence="2">Uncharacterized protein</fullName>
    </submittedName>
</protein>
<keyword evidence="3" id="KW-1185">Reference proteome</keyword>
<sequence length="203" mass="23522">MEVLQDITQAAKGTVNEAQDLLMNVIDQHNQDKVHENVITMEENFEIQGDPSIGNEKVIPPIQMQQEFICCIHADQHQEDCLFREGTFQKFVVHHHHHNFLQRFDVYESDKKYIMHLLGESFKDNKAKFKSSFYRPSDTPEAVIARGRPKSMPVCEFVDMVTYWHSPKGKLAKMMNTISRSNQNTESNPEDTPPTEPNTRVHP</sequence>
<comment type="caution">
    <text evidence="2">The sequence shown here is derived from an EMBL/GenBank/DDBJ whole genome shotgun (WGS) entry which is preliminary data.</text>
</comment>
<gene>
    <name evidence="2" type="ORF">KSP40_PGU009510</name>
</gene>
<evidence type="ECO:0000256" key="1">
    <source>
        <dbReference type="SAM" id="MobiDB-lite"/>
    </source>
</evidence>
<dbReference type="Proteomes" id="UP001412067">
    <property type="component" value="Unassembled WGS sequence"/>
</dbReference>
<reference evidence="2 3" key="1">
    <citation type="journal article" date="2022" name="Nat. Plants">
        <title>Genomes of leafy and leafless Platanthera orchids illuminate the evolution of mycoheterotrophy.</title>
        <authorList>
            <person name="Li M.H."/>
            <person name="Liu K.W."/>
            <person name="Li Z."/>
            <person name="Lu H.C."/>
            <person name="Ye Q.L."/>
            <person name="Zhang D."/>
            <person name="Wang J.Y."/>
            <person name="Li Y.F."/>
            <person name="Zhong Z.M."/>
            <person name="Liu X."/>
            <person name="Yu X."/>
            <person name="Liu D.K."/>
            <person name="Tu X.D."/>
            <person name="Liu B."/>
            <person name="Hao Y."/>
            <person name="Liao X.Y."/>
            <person name="Jiang Y.T."/>
            <person name="Sun W.H."/>
            <person name="Chen J."/>
            <person name="Chen Y.Q."/>
            <person name="Ai Y."/>
            <person name="Zhai J.W."/>
            <person name="Wu S.S."/>
            <person name="Zhou Z."/>
            <person name="Hsiao Y.Y."/>
            <person name="Wu W.L."/>
            <person name="Chen Y.Y."/>
            <person name="Lin Y.F."/>
            <person name="Hsu J.L."/>
            <person name="Li C.Y."/>
            <person name="Wang Z.W."/>
            <person name="Zhao X."/>
            <person name="Zhong W.Y."/>
            <person name="Ma X.K."/>
            <person name="Ma L."/>
            <person name="Huang J."/>
            <person name="Chen G.Z."/>
            <person name="Huang M.Z."/>
            <person name="Huang L."/>
            <person name="Peng D.H."/>
            <person name="Luo Y.B."/>
            <person name="Zou S.Q."/>
            <person name="Chen S.P."/>
            <person name="Lan S."/>
            <person name="Tsai W.C."/>
            <person name="Van de Peer Y."/>
            <person name="Liu Z.J."/>
        </authorList>
    </citation>
    <scope>NUCLEOTIDE SEQUENCE [LARGE SCALE GENOMIC DNA]</scope>
    <source>
        <strain evidence="2">Lor288</strain>
    </source>
</reference>
<organism evidence="2 3">
    <name type="scientific">Platanthera guangdongensis</name>
    <dbReference type="NCBI Taxonomy" id="2320717"/>
    <lineage>
        <taxon>Eukaryota</taxon>
        <taxon>Viridiplantae</taxon>
        <taxon>Streptophyta</taxon>
        <taxon>Embryophyta</taxon>
        <taxon>Tracheophyta</taxon>
        <taxon>Spermatophyta</taxon>
        <taxon>Magnoliopsida</taxon>
        <taxon>Liliopsida</taxon>
        <taxon>Asparagales</taxon>
        <taxon>Orchidaceae</taxon>
        <taxon>Orchidoideae</taxon>
        <taxon>Orchideae</taxon>
        <taxon>Orchidinae</taxon>
        <taxon>Platanthera</taxon>
    </lineage>
</organism>
<evidence type="ECO:0000313" key="3">
    <source>
        <dbReference type="Proteomes" id="UP001412067"/>
    </source>
</evidence>
<evidence type="ECO:0000313" key="2">
    <source>
        <dbReference type="EMBL" id="KAK8947504.1"/>
    </source>
</evidence>
<dbReference type="EMBL" id="JBBWWR010000016">
    <property type="protein sequence ID" value="KAK8947504.1"/>
    <property type="molecule type" value="Genomic_DNA"/>
</dbReference>
<accession>A0ABR2LQF5</accession>
<proteinExistence type="predicted"/>
<feature type="region of interest" description="Disordered" evidence="1">
    <location>
        <begin position="180"/>
        <end position="203"/>
    </location>
</feature>
<name>A0ABR2LQF5_9ASPA</name>